<evidence type="ECO:0000259" key="3">
    <source>
        <dbReference type="Pfam" id="PF17836"/>
    </source>
</evidence>
<accession>A0A4Q7PMK0</accession>
<dbReference type="InterPro" id="IPR041561">
    <property type="entry name" value="PglD_N"/>
</dbReference>
<evidence type="ECO:0000313" key="5">
    <source>
        <dbReference type="Proteomes" id="UP000292927"/>
    </source>
</evidence>
<feature type="binding site" evidence="2">
    <location>
        <begin position="10"/>
        <end position="12"/>
    </location>
    <ligand>
        <name>substrate</name>
    </ligand>
</feature>
<keyword evidence="4" id="KW-0808">Transferase</keyword>
<dbReference type="RefSeq" id="WP_130432136.1">
    <property type="nucleotide sequence ID" value="NZ_SGXF01000001.1"/>
</dbReference>
<dbReference type="Gene3D" id="2.160.10.10">
    <property type="entry name" value="Hexapeptide repeat proteins"/>
    <property type="match status" value="1"/>
</dbReference>
<dbReference type="GO" id="GO:0016746">
    <property type="term" value="F:acyltransferase activity"/>
    <property type="evidence" value="ECO:0007669"/>
    <property type="project" value="UniProtKB-KW"/>
</dbReference>
<dbReference type="AlphaFoldDB" id="A0A4Q7PMK0"/>
<sequence>MRLLAIIGASGHGKVIADIARKIGYSEIVFFDDDESIRECGGYPVIGKCTETGQIDADVIVGIGNSGVRKRIQESIPDGKLVTLIHPDAVIAEDTMIGEGTVVMAGAVINPGARIGRGCIINTCSSVDHDCKVGNYVHIAVGSHLCGTVSVGNGTWIGAGATIINNVSICPDCMIGAGAVVIKNIVEQGTYIGCPVSKMQG</sequence>
<dbReference type="CDD" id="cd03360">
    <property type="entry name" value="LbH_AT_putative"/>
    <property type="match status" value="1"/>
</dbReference>
<dbReference type="Gene3D" id="3.40.50.20">
    <property type="match status" value="1"/>
</dbReference>
<feature type="domain" description="PglD N-terminal" evidence="3">
    <location>
        <begin position="4"/>
        <end position="75"/>
    </location>
</feature>
<protein>
    <submittedName>
        <fullName evidence="4">Sugar O-acyltransferase (Sialic acid O-acetyltransferase NeuD family)</fullName>
    </submittedName>
</protein>
<evidence type="ECO:0000256" key="1">
    <source>
        <dbReference type="PIRSR" id="PIRSR620019-1"/>
    </source>
</evidence>
<name>A0A4Q7PMK0_9FIRM</name>
<dbReference type="InterPro" id="IPR011004">
    <property type="entry name" value="Trimer_LpxA-like_sf"/>
</dbReference>
<dbReference type="InterPro" id="IPR001451">
    <property type="entry name" value="Hexapep"/>
</dbReference>
<evidence type="ECO:0000256" key="2">
    <source>
        <dbReference type="PIRSR" id="PIRSR620019-2"/>
    </source>
</evidence>
<feature type="active site" description="Proton acceptor" evidence="1">
    <location>
        <position position="129"/>
    </location>
</feature>
<gene>
    <name evidence="4" type="ORF">EV209_0179</name>
</gene>
<dbReference type="OrthoDB" id="9801456at2"/>
<comment type="caution">
    <text evidence="4">The sequence shown here is derived from an EMBL/GenBank/DDBJ whole genome shotgun (WGS) entry which is preliminary data.</text>
</comment>
<keyword evidence="5" id="KW-1185">Reference proteome</keyword>
<dbReference type="Pfam" id="PF00132">
    <property type="entry name" value="Hexapep"/>
    <property type="match status" value="2"/>
</dbReference>
<feature type="site" description="Increases basicity of active site His" evidence="1">
    <location>
        <position position="130"/>
    </location>
</feature>
<dbReference type="InterPro" id="IPR020019">
    <property type="entry name" value="AcTrfase_PglD-like"/>
</dbReference>
<feature type="binding site" evidence="2">
    <location>
        <position position="138"/>
    </location>
    <ligand>
        <name>acetyl-CoA</name>
        <dbReference type="ChEBI" id="CHEBI:57288"/>
    </ligand>
</feature>
<reference evidence="4 5" key="1">
    <citation type="submission" date="2019-02" db="EMBL/GenBank/DDBJ databases">
        <title>Genomic Encyclopedia of Type Strains, Phase IV (KMG-IV): sequencing the most valuable type-strain genomes for metagenomic binning, comparative biology and taxonomic classification.</title>
        <authorList>
            <person name="Goeker M."/>
        </authorList>
    </citation>
    <scope>NUCLEOTIDE SEQUENCE [LARGE SCALE GENOMIC DNA]</scope>
    <source>
        <strain evidence="4 5">DSM 29486</strain>
    </source>
</reference>
<dbReference type="Pfam" id="PF17836">
    <property type="entry name" value="PglD_N"/>
    <property type="match status" value="1"/>
</dbReference>
<dbReference type="PANTHER" id="PTHR43300">
    <property type="entry name" value="ACETYLTRANSFERASE"/>
    <property type="match status" value="1"/>
</dbReference>
<organism evidence="4 5">
    <name type="scientific">Cuneatibacter caecimuris</name>
    <dbReference type="NCBI Taxonomy" id="1796618"/>
    <lineage>
        <taxon>Bacteria</taxon>
        <taxon>Bacillati</taxon>
        <taxon>Bacillota</taxon>
        <taxon>Clostridia</taxon>
        <taxon>Lachnospirales</taxon>
        <taxon>Lachnospiraceae</taxon>
        <taxon>Cuneatibacter</taxon>
    </lineage>
</organism>
<keyword evidence="4" id="KW-0012">Acyltransferase</keyword>
<dbReference type="SUPFAM" id="SSF51161">
    <property type="entry name" value="Trimeric LpxA-like enzymes"/>
    <property type="match status" value="1"/>
</dbReference>
<evidence type="ECO:0000313" key="4">
    <source>
        <dbReference type="EMBL" id="RZT02074.1"/>
    </source>
</evidence>
<dbReference type="EMBL" id="SGXF01000001">
    <property type="protein sequence ID" value="RZT02074.1"/>
    <property type="molecule type" value="Genomic_DNA"/>
</dbReference>
<dbReference type="NCBIfam" id="TIGR03570">
    <property type="entry name" value="NeuD_NnaD"/>
    <property type="match status" value="1"/>
</dbReference>
<dbReference type="InterPro" id="IPR050179">
    <property type="entry name" value="Trans_hexapeptide_repeat"/>
</dbReference>
<proteinExistence type="predicted"/>
<dbReference type="Proteomes" id="UP000292927">
    <property type="component" value="Unassembled WGS sequence"/>
</dbReference>
<dbReference type="PANTHER" id="PTHR43300:SF7">
    <property type="entry name" value="UDP-N-ACETYLBACILLOSAMINE N-ACETYLTRANSFERASE"/>
    <property type="match status" value="1"/>
</dbReference>
<feature type="binding site" evidence="2">
    <location>
        <position position="64"/>
    </location>
    <ligand>
        <name>substrate</name>
    </ligand>
</feature>
<feature type="binding site" evidence="2">
    <location>
        <begin position="32"/>
        <end position="33"/>
    </location>
    <ligand>
        <name>substrate</name>
    </ligand>
</feature>